<keyword evidence="2" id="KW-1185">Reference proteome</keyword>
<reference evidence="1" key="1">
    <citation type="submission" date="2020-03" db="EMBL/GenBank/DDBJ databases">
        <title>A high-quality chromosome-level genome assembly of a woody plant with both climbing and erect habits, Rhamnella rubrinervis.</title>
        <authorList>
            <person name="Lu Z."/>
            <person name="Yang Y."/>
            <person name="Zhu X."/>
            <person name="Sun Y."/>
        </authorList>
    </citation>
    <scope>NUCLEOTIDE SEQUENCE</scope>
    <source>
        <strain evidence="1">BYM</strain>
        <tissue evidence="1">Leaf</tissue>
    </source>
</reference>
<dbReference type="Proteomes" id="UP000796880">
    <property type="component" value="Unassembled WGS sequence"/>
</dbReference>
<protein>
    <submittedName>
        <fullName evidence="1">Uncharacterized protein</fullName>
    </submittedName>
</protein>
<proteinExistence type="predicted"/>
<evidence type="ECO:0000313" key="1">
    <source>
        <dbReference type="EMBL" id="KAF3448181.1"/>
    </source>
</evidence>
<gene>
    <name evidence="1" type="ORF">FNV43_RR08892</name>
</gene>
<name>A0A8K0H9E6_9ROSA</name>
<dbReference type="OrthoDB" id="1305335at2759"/>
<sequence length="273" mass="30298">MEQRPKAGPRAVCAGVVKPGGRCVISGSACVLCDEPDGASNPEWSMEQQPRMGPGHERCRAFKNPRGRLLPVVAETPRDSGEESRAAIVPCGGGACMHVPAWRQPRRRGHKDENIGISGISKEMQTIEAELRMERRMVQIESMLQHISQQLQGLLVGTNRQHVRDPNGGLRETLRLDVEMQNPHNLAHAMNLARAYEKKQQQLTKTSISLREQWPNSSYLPKTMTTIATYISCGDSEGLRTKLVVAGLVTNSNDAIYAHLSRRLSTFELVKKD</sequence>
<dbReference type="AlphaFoldDB" id="A0A8K0H9E6"/>
<accession>A0A8K0H9E6</accession>
<evidence type="ECO:0000313" key="2">
    <source>
        <dbReference type="Proteomes" id="UP000796880"/>
    </source>
</evidence>
<comment type="caution">
    <text evidence="1">The sequence shown here is derived from an EMBL/GenBank/DDBJ whole genome shotgun (WGS) entry which is preliminary data.</text>
</comment>
<organism evidence="1 2">
    <name type="scientific">Rhamnella rubrinervis</name>
    <dbReference type="NCBI Taxonomy" id="2594499"/>
    <lineage>
        <taxon>Eukaryota</taxon>
        <taxon>Viridiplantae</taxon>
        <taxon>Streptophyta</taxon>
        <taxon>Embryophyta</taxon>
        <taxon>Tracheophyta</taxon>
        <taxon>Spermatophyta</taxon>
        <taxon>Magnoliopsida</taxon>
        <taxon>eudicotyledons</taxon>
        <taxon>Gunneridae</taxon>
        <taxon>Pentapetalae</taxon>
        <taxon>rosids</taxon>
        <taxon>fabids</taxon>
        <taxon>Rosales</taxon>
        <taxon>Rhamnaceae</taxon>
        <taxon>rhamnoid group</taxon>
        <taxon>Rhamneae</taxon>
        <taxon>Rhamnella</taxon>
    </lineage>
</organism>
<dbReference type="EMBL" id="VOIH02000004">
    <property type="protein sequence ID" value="KAF3448181.1"/>
    <property type="molecule type" value="Genomic_DNA"/>
</dbReference>